<feature type="transmembrane region" description="Helical" evidence="1">
    <location>
        <begin position="329"/>
        <end position="346"/>
    </location>
</feature>
<feature type="transmembrane region" description="Helical" evidence="1">
    <location>
        <begin position="277"/>
        <end position="295"/>
    </location>
</feature>
<keyword evidence="1" id="KW-0812">Transmembrane</keyword>
<keyword evidence="1" id="KW-1133">Transmembrane helix</keyword>
<feature type="transmembrane region" description="Helical" evidence="1">
    <location>
        <begin position="496"/>
        <end position="515"/>
    </location>
</feature>
<feature type="transmembrane region" description="Helical" evidence="1">
    <location>
        <begin position="198"/>
        <end position="219"/>
    </location>
</feature>
<feature type="transmembrane region" description="Helical" evidence="1">
    <location>
        <begin position="79"/>
        <end position="98"/>
    </location>
</feature>
<feature type="transmembrane region" description="Helical" evidence="1">
    <location>
        <begin position="166"/>
        <end position="191"/>
    </location>
</feature>
<evidence type="ECO:0000313" key="2">
    <source>
        <dbReference type="EMBL" id="MFF5291795.1"/>
    </source>
</evidence>
<keyword evidence="1" id="KW-0472">Membrane</keyword>
<feature type="transmembrane region" description="Helical" evidence="1">
    <location>
        <begin position="27"/>
        <end position="45"/>
    </location>
</feature>
<reference evidence="2 3" key="1">
    <citation type="submission" date="2024-10" db="EMBL/GenBank/DDBJ databases">
        <title>The Natural Products Discovery Center: Release of the First 8490 Sequenced Strains for Exploring Actinobacteria Biosynthetic Diversity.</title>
        <authorList>
            <person name="Kalkreuter E."/>
            <person name="Kautsar S.A."/>
            <person name="Yang D."/>
            <person name="Bader C.D."/>
            <person name="Teijaro C.N."/>
            <person name="Fluegel L."/>
            <person name="Davis C.M."/>
            <person name="Simpson J.R."/>
            <person name="Lauterbach L."/>
            <person name="Steele A.D."/>
            <person name="Gui C."/>
            <person name="Meng S."/>
            <person name="Li G."/>
            <person name="Viehrig K."/>
            <person name="Ye F."/>
            <person name="Su P."/>
            <person name="Kiefer A.F."/>
            <person name="Nichols A."/>
            <person name="Cepeda A.J."/>
            <person name="Yan W."/>
            <person name="Fan B."/>
            <person name="Jiang Y."/>
            <person name="Adhikari A."/>
            <person name="Zheng C.-J."/>
            <person name="Schuster L."/>
            <person name="Cowan T.M."/>
            <person name="Smanski M.J."/>
            <person name="Chevrette M.G."/>
            <person name="De Carvalho L.P.S."/>
            <person name="Shen B."/>
        </authorList>
    </citation>
    <scope>NUCLEOTIDE SEQUENCE [LARGE SCALE GENOMIC DNA]</scope>
    <source>
        <strain evidence="2 3">NPDC000087</strain>
    </source>
</reference>
<protein>
    <recommendedName>
        <fullName evidence="4">Mannosyltransferase</fullName>
    </recommendedName>
</protein>
<dbReference type="Proteomes" id="UP001602245">
    <property type="component" value="Unassembled WGS sequence"/>
</dbReference>
<feature type="transmembrane region" description="Helical" evidence="1">
    <location>
        <begin position="527"/>
        <end position="544"/>
    </location>
</feature>
<feature type="transmembrane region" description="Helical" evidence="1">
    <location>
        <begin position="366"/>
        <end position="384"/>
    </location>
</feature>
<dbReference type="EMBL" id="JBIAZU010000003">
    <property type="protein sequence ID" value="MFF5291795.1"/>
    <property type="molecule type" value="Genomic_DNA"/>
</dbReference>
<organism evidence="2 3">
    <name type="scientific">Paractinoplanes globisporus</name>
    <dbReference type="NCBI Taxonomy" id="113565"/>
    <lineage>
        <taxon>Bacteria</taxon>
        <taxon>Bacillati</taxon>
        <taxon>Actinomycetota</taxon>
        <taxon>Actinomycetes</taxon>
        <taxon>Micromonosporales</taxon>
        <taxon>Micromonosporaceae</taxon>
        <taxon>Paractinoplanes</taxon>
    </lineage>
</organism>
<comment type="caution">
    <text evidence="2">The sequence shown here is derived from an EMBL/GenBank/DDBJ whole genome shotgun (WGS) entry which is preliminary data.</text>
</comment>
<feature type="transmembrane region" description="Helical" evidence="1">
    <location>
        <begin position="472"/>
        <end position="490"/>
    </location>
</feature>
<evidence type="ECO:0000313" key="3">
    <source>
        <dbReference type="Proteomes" id="UP001602245"/>
    </source>
</evidence>
<sequence>MTTVEDLEAPARADTAAAAPSTAQARLVISALSLLALAAGLIGLIPGLHGLRVVGFAGYFLFGAGAAPWALLRRIDLPLRLALSVGTSFGTLVIFSTVMLEAGIWQTAVATTLLCAVTAPLHVAALVEVRRSRLSMGVLGPGVYVAGTGMLLCLVAALMHRHTDPGIWGFLVQIGPLWYIGLGLIVLSLAISRSYAEAATAIGVLALVVVLTGTQAIVYDMPRIQSSAKHVELVEQIRHQHLLKSTVDVYNGWPGFFSAMAWLADAAGIRDPINLAMAWQLLIGLYRLVTMRYFAAQVIKDRRLVWLAVLFCVLPDTIGQDYFSPQSVGFALGILIFGFALSDLPLRLKVPAMIVPAVTISISHQLSPYIVGGALCVLVVLRQLRPWWLPATVLVTAVAWAGINWNDISRFVDLGGLLSAGNLAPPTPGAASGLARLPAFLVTEAALAFSLMILGLLSLVVLFRQRRSLRTWAYAACPGAGVAIVVAHPYGKEGIFRATLFALPWLAVLAAQAFPVEPSRRRRAAQLAVIALLTGAFLAGTFSLDASNVMRRGDLDAFQEYARTPTGDDVNYCLIIGPGDVPSGPNTGELTRINVYRDTIDPINGFTIKTPPDTTTVAALTELLIEYSGSNDPTDHLFAFWSPTSSYYGWEYGLHTPEQFIAMRDAFAASPLWNVIFSEGGSVLFQYTGS</sequence>
<evidence type="ECO:0008006" key="4">
    <source>
        <dbReference type="Google" id="ProtNLM"/>
    </source>
</evidence>
<accession>A0ABW6WHC9</accession>
<feature type="transmembrane region" description="Helical" evidence="1">
    <location>
        <begin position="138"/>
        <end position="160"/>
    </location>
</feature>
<proteinExistence type="predicted"/>
<dbReference type="RefSeq" id="WP_020511664.1">
    <property type="nucleotide sequence ID" value="NZ_JBIAZU010000003.1"/>
</dbReference>
<feature type="transmembrane region" description="Helical" evidence="1">
    <location>
        <begin position="445"/>
        <end position="463"/>
    </location>
</feature>
<gene>
    <name evidence="2" type="ORF">ACFY35_20330</name>
</gene>
<feature type="transmembrane region" description="Helical" evidence="1">
    <location>
        <begin position="104"/>
        <end position="126"/>
    </location>
</feature>
<keyword evidence="3" id="KW-1185">Reference proteome</keyword>
<name>A0ABW6WHC9_9ACTN</name>
<feature type="transmembrane region" description="Helical" evidence="1">
    <location>
        <begin position="51"/>
        <end position="72"/>
    </location>
</feature>
<evidence type="ECO:0000256" key="1">
    <source>
        <dbReference type="SAM" id="Phobius"/>
    </source>
</evidence>